<keyword evidence="5 15" id="KW-0808">Transferase</keyword>
<accession>F8NUM3</accession>
<name>F8NUM3_SERL9</name>
<evidence type="ECO:0000256" key="3">
    <source>
        <dbReference type="ARBA" id="ARBA00004906"/>
    </source>
</evidence>
<dbReference type="SUPFAM" id="SSF57850">
    <property type="entry name" value="RING/U-box"/>
    <property type="match status" value="1"/>
</dbReference>
<comment type="function">
    <text evidence="13">E3 ubiquitin-protein ligase that mediates monoubiquitination of histone H2B to form H2BK123ub1. H2BK123ub1 gives a specific tag for epigenetic transcriptional activation and is also a prerequisite for H3K4me and H3K79me formation.</text>
</comment>
<evidence type="ECO:0000256" key="8">
    <source>
        <dbReference type="ARBA" id="ARBA00022786"/>
    </source>
</evidence>
<dbReference type="InterPro" id="IPR017907">
    <property type="entry name" value="Znf_RING_CS"/>
</dbReference>
<feature type="coiled-coil region" evidence="16">
    <location>
        <begin position="621"/>
        <end position="651"/>
    </location>
</feature>
<dbReference type="CDD" id="cd16499">
    <property type="entry name" value="RING-HC_Bre1-like"/>
    <property type="match status" value="1"/>
</dbReference>
<dbReference type="SMART" id="SM00184">
    <property type="entry name" value="RING"/>
    <property type="match status" value="1"/>
</dbReference>
<dbReference type="InterPro" id="IPR018957">
    <property type="entry name" value="Znf_C3HC4_RING-type"/>
</dbReference>
<keyword evidence="6 15" id="KW-0479">Metal-binding</keyword>
<feature type="coiled-coil region" evidence="16">
    <location>
        <begin position="526"/>
        <end position="553"/>
    </location>
</feature>
<sequence length="810" mass="92448">MDSKKRPFTDDGETQQHKKRILTGVNGSPLVNGTDLSVEEPTDTDNLELFRKEAIYRRMKHYSREHERSQLRIVELEQRKSTCEAGLVAIAACWEQLVDTIQTLAQPEQLPKVEVETADLFDLTRHVSGEYGLQAALEKNMHATQKLVTSFLQLGGDSRSATIQNEAYQRCQKSQTECSALRSEIELIRARLRDLESEKEKYHEDLVRSEIRVDRLRSSNTVQAMQSQAPVEKLPVKDEETSDVKVKQASPPHPPINGHDQHPPDFEELKDAVKVKDSRVTELEQENARLLSEIHSLKLEVKSPSEESIAETPYFKILLDHASRLENAIAESAVEFGKVSDSLSQLQASRKDFEEEARAAAGLANQELKTMLAKRDSDNVRLRDQREQHAAEISERKHKDSVKMTSYQELKTLSESRLERIRVLESEVKRLKAQLAVGTGNEDLLAFFFGDKVDDTSYIDDMQSKLQNAEAKVAALEKSLSSLQEDHPDIVQHVKNETELRQELAGVMKQLEQYRSIFGHSAPPEVRNLSEQLQQKEEEIRRLKLSETQQKQAETSLYAEIDRLSSAWEGLDLQLSSKVSDLGALEERLSKAITEKAKSDNKYYTAMRAKEAIDSERKNIARNLEKQAKLIDRALESEKNLNAQVGDLEKEIVTFRKAGKTFTTQIAALEKDVTEWKYRAESERKRCAEARAFALQKEQGYQGKQSEVKKLDEEMHRMRKEFDRQATKLKSMSAGPSSHKEAELQAEIEKLMSVLKCSTCKERFRSTVITKCMHTFCKECVDARISTRQRKCPTCNLSFAQSEAQQVYFQ</sequence>
<dbReference type="GO" id="GO:0006325">
    <property type="term" value="P:chromatin organization"/>
    <property type="evidence" value="ECO:0007669"/>
    <property type="project" value="UniProtKB-KW"/>
</dbReference>
<evidence type="ECO:0000256" key="7">
    <source>
        <dbReference type="ARBA" id="ARBA00022771"/>
    </source>
</evidence>
<dbReference type="HOGENOM" id="CLU_019713_0_0_1"/>
<dbReference type="GO" id="GO:0033503">
    <property type="term" value="C:HULC complex"/>
    <property type="evidence" value="ECO:0007669"/>
    <property type="project" value="TreeGrafter"/>
</dbReference>
<dbReference type="PROSITE" id="PS50089">
    <property type="entry name" value="ZF_RING_2"/>
    <property type="match status" value="1"/>
</dbReference>
<comment type="catalytic activity">
    <reaction evidence="1 15">
        <text>S-ubiquitinyl-[E2 ubiquitin-conjugating enzyme]-L-cysteine + [acceptor protein]-L-lysine = [E2 ubiquitin-conjugating enzyme]-L-cysteine + N(6)-ubiquitinyl-[acceptor protein]-L-lysine.</text>
        <dbReference type="EC" id="2.3.2.27"/>
    </reaction>
</comment>
<dbReference type="OrthoDB" id="10266039at2759"/>
<dbReference type="GO" id="GO:0061630">
    <property type="term" value="F:ubiquitin protein ligase activity"/>
    <property type="evidence" value="ECO:0007669"/>
    <property type="project" value="UniProtKB-EC"/>
</dbReference>
<evidence type="ECO:0000256" key="9">
    <source>
        <dbReference type="ARBA" id="ARBA00022833"/>
    </source>
</evidence>
<evidence type="ECO:0000256" key="4">
    <source>
        <dbReference type="ARBA" id="ARBA00005555"/>
    </source>
</evidence>
<dbReference type="InterPro" id="IPR001841">
    <property type="entry name" value="Znf_RING"/>
</dbReference>
<dbReference type="PANTHER" id="PTHR23163:SF0">
    <property type="entry name" value="E3 UBIQUITIN-PROTEIN LIGASE BRE1"/>
    <property type="match status" value="1"/>
</dbReference>
<dbReference type="Pfam" id="PF26095">
    <property type="entry name" value="CC_Bre1"/>
    <property type="match status" value="1"/>
</dbReference>
<feature type="domain" description="RING-type" evidence="18">
    <location>
        <begin position="757"/>
        <end position="796"/>
    </location>
</feature>
<evidence type="ECO:0000256" key="10">
    <source>
        <dbReference type="ARBA" id="ARBA00022853"/>
    </source>
</evidence>
<evidence type="ECO:0000256" key="12">
    <source>
        <dbReference type="ARBA" id="ARBA00023242"/>
    </source>
</evidence>
<evidence type="ECO:0000256" key="5">
    <source>
        <dbReference type="ARBA" id="ARBA00022679"/>
    </source>
</evidence>
<dbReference type="EC" id="2.3.2.27" evidence="15"/>
<evidence type="ECO:0000256" key="17">
    <source>
        <dbReference type="SAM" id="MobiDB-lite"/>
    </source>
</evidence>
<keyword evidence="8 15" id="KW-0833">Ubl conjugation pathway</keyword>
<feature type="coiled-coil region" evidence="16">
    <location>
        <begin position="178"/>
        <end position="212"/>
    </location>
</feature>
<proteinExistence type="inferred from homology"/>
<dbReference type="EMBL" id="GL945433">
    <property type="protein sequence ID" value="EGO25243.1"/>
    <property type="molecule type" value="Genomic_DNA"/>
</dbReference>
<feature type="coiled-coil region" evidence="16">
    <location>
        <begin position="459"/>
        <end position="486"/>
    </location>
</feature>
<evidence type="ECO:0000256" key="14">
    <source>
        <dbReference type="PROSITE-ProRule" id="PRU00175"/>
    </source>
</evidence>
<dbReference type="Pfam" id="PF00097">
    <property type="entry name" value="zf-C3HC4"/>
    <property type="match status" value="1"/>
</dbReference>
<gene>
    <name evidence="19" type="ORF">SERLADRAFT_448242</name>
</gene>
<dbReference type="GO" id="GO:0016567">
    <property type="term" value="P:protein ubiquitination"/>
    <property type="evidence" value="ECO:0007669"/>
    <property type="project" value="UniProtKB-UniRule"/>
</dbReference>
<feature type="coiled-coil region" evidence="16">
    <location>
        <begin position="701"/>
        <end position="728"/>
    </location>
</feature>
<feature type="region of interest" description="Disordered" evidence="17">
    <location>
        <begin position="1"/>
        <end position="41"/>
    </location>
</feature>
<evidence type="ECO:0000256" key="13">
    <source>
        <dbReference type="ARBA" id="ARBA00059679"/>
    </source>
</evidence>
<keyword evidence="12 15" id="KW-0539">Nucleus</keyword>
<feature type="compositionally biased region" description="Polar residues" evidence="17">
    <location>
        <begin position="25"/>
        <end position="35"/>
    </location>
</feature>
<keyword evidence="9 15" id="KW-0862">Zinc</keyword>
<evidence type="ECO:0000256" key="16">
    <source>
        <dbReference type="SAM" id="Coils"/>
    </source>
</evidence>
<evidence type="ECO:0000256" key="11">
    <source>
        <dbReference type="ARBA" id="ARBA00023054"/>
    </source>
</evidence>
<evidence type="ECO:0000259" key="18">
    <source>
        <dbReference type="PROSITE" id="PS50089"/>
    </source>
</evidence>
<feature type="compositionally biased region" description="Basic and acidic residues" evidence="17">
    <location>
        <begin position="234"/>
        <end position="246"/>
    </location>
</feature>
<protein>
    <recommendedName>
        <fullName evidence="15">E3 ubiquitin protein ligase</fullName>
        <ecNumber evidence="15">2.3.2.27</ecNumber>
    </recommendedName>
</protein>
<dbReference type="RefSeq" id="XP_007317365.1">
    <property type="nucleotide sequence ID" value="XM_007317303.1"/>
</dbReference>
<evidence type="ECO:0000256" key="2">
    <source>
        <dbReference type="ARBA" id="ARBA00004123"/>
    </source>
</evidence>
<comment type="subcellular location">
    <subcellularLocation>
        <location evidence="2 15">Nucleus</location>
    </subcellularLocation>
</comment>
<keyword evidence="10 15" id="KW-0156">Chromatin regulator</keyword>
<dbReference type="GO" id="GO:0005634">
    <property type="term" value="C:nucleus"/>
    <property type="evidence" value="ECO:0007669"/>
    <property type="project" value="UniProtKB-SubCell"/>
</dbReference>
<reference evidence="19" key="1">
    <citation type="submission" date="2011-04" db="EMBL/GenBank/DDBJ databases">
        <title>Evolution of plant cell wall degrading machinery underlies the functional diversity of forest fungi.</title>
        <authorList>
            <consortium name="US DOE Joint Genome Institute (JGI-PGF)"/>
            <person name="Eastwood D.C."/>
            <person name="Floudas D."/>
            <person name="Binder M."/>
            <person name="Majcherczyk A."/>
            <person name="Schneider P."/>
            <person name="Aerts A."/>
            <person name="Asiegbu F.O."/>
            <person name="Baker S.E."/>
            <person name="Barry K."/>
            <person name="Bendiksby M."/>
            <person name="Blumentritt M."/>
            <person name="Coutinho P.M."/>
            <person name="Cullen D."/>
            <person name="Cullen D."/>
            <person name="Gathman A."/>
            <person name="Goodell B."/>
            <person name="Henrissat B."/>
            <person name="Ihrmark K."/>
            <person name="Kauserud H."/>
            <person name="Kohler A."/>
            <person name="LaButti K."/>
            <person name="Lapidus A."/>
            <person name="Lavin J.L."/>
            <person name="Lee Y.-H."/>
            <person name="Lindquist E."/>
            <person name="Lilly W."/>
            <person name="Lucas S."/>
            <person name="Morin E."/>
            <person name="Murat C."/>
            <person name="Oguiza J.A."/>
            <person name="Park J."/>
            <person name="Pisabarro A.G."/>
            <person name="Riley R."/>
            <person name="Rosling A."/>
            <person name="Salamov A."/>
            <person name="Schmidt O."/>
            <person name="Schmutz J."/>
            <person name="Skrede I."/>
            <person name="Stenlid J."/>
            <person name="Wiebenga A."/>
            <person name="Xie X."/>
            <person name="Kues U."/>
            <person name="Hibbett D.S."/>
            <person name="Hoffmeister D."/>
            <person name="Hogberg N."/>
            <person name="Martin F."/>
            <person name="Grigoriev I.V."/>
            <person name="Watkinson S.C."/>
        </authorList>
    </citation>
    <scope>NUCLEOTIDE SEQUENCE</scope>
    <source>
        <strain evidence="19">S7.9</strain>
    </source>
</reference>
<dbReference type="InterPro" id="IPR013956">
    <property type="entry name" value="E3_ubiquit_lig_Bre1"/>
</dbReference>
<evidence type="ECO:0000256" key="1">
    <source>
        <dbReference type="ARBA" id="ARBA00000900"/>
    </source>
</evidence>
<dbReference type="KEGG" id="sla:SERLADRAFT_448242"/>
<feature type="region of interest" description="Disordered" evidence="17">
    <location>
        <begin position="221"/>
        <end position="265"/>
    </location>
</feature>
<dbReference type="PROSITE" id="PS00518">
    <property type="entry name" value="ZF_RING_1"/>
    <property type="match status" value="1"/>
</dbReference>
<dbReference type="GO" id="GO:0008270">
    <property type="term" value="F:zinc ion binding"/>
    <property type="evidence" value="ECO:0007669"/>
    <property type="project" value="UniProtKB-KW"/>
</dbReference>
<dbReference type="AlphaFoldDB" id="F8NUM3"/>
<comment type="similarity">
    <text evidence="4 15">Belongs to the BRE1 family.</text>
</comment>
<organism>
    <name type="scientific">Serpula lacrymans var. lacrymans (strain S7.9)</name>
    <name type="common">Dry rot fungus</name>
    <dbReference type="NCBI Taxonomy" id="578457"/>
    <lineage>
        <taxon>Eukaryota</taxon>
        <taxon>Fungi</taxon>
        <taxon>Dikarya</taxon>
        <taxon>Basidiomycota</taxon>
        <taxon>Agaricomycotina</taxon>
        <taxon>Agaricomycetes</taxon>
        <taxon>Agaricomycetidae</taxon>
        <taxon>Boletales</taxon>
        <taxon>Coniophorineae</taxon>
        <taxon>Serpulaceae</taxon>
        <taxon>Serpula</taxon>
    </lineage>
</organism>
<comment type="pathway">
    <text evidence="3 15">Protein modification; protein ubiquitination.</text>
</comment>
<evidence type="ECO:0000313" key="19">
    <source>
        <dbReference type="EMBL" id="EGO25243.1"/>
    </source>
</evidence>
<dbReference type="InterPro" id="IPR058643">
    <property type="entry name" value="BRE1-like_CC"/>
</dbReference>
<dbReference type="UniPathway" id="UPA00143"/>
<dbReference type="PANTHER" id="PTHR23163">
    <property type="entry name" value="RING FINGER PROTEIN-RELATED"/>
    <property type="match status" value="1"/>
</dbReference>
<keyword evidence="11 15" id="KW-0175">Coiled coil</keyword>
<evidence type="ECO:0000256" key="6">
    <source>
        <dbReference type="ARBA" id="ARBA00022723"/>
    </source>
</evidence>
<dbReference type="Proteomes" id="UP000008064">
    <property type="component" value="Unassembled WGS sequence"/>
</dbReference>
<dbReference type="Pfam" id="PF08647">
    <property type="entry name" value="BRE1"/>
    <property type="match status" value="1"/>
</dbReference>
<evidence type="ECO:0000256" key="15">
    <source>
        <dbReference type="RuleBase" id="RU365038"/>
    </source>
</evidence>
<dbReference type="InterPro" id="IPR013083">
    <property type="entry name" value="Znf_RING/FYVE/PHD"/>
</dbReference>
<feature type="coiled-coil region" evidence="16">
    <location>
        <begin position="266"/>
        <end position="300"/>
    </location>
</feature>
<dbReference type="GeneID" id="18816459"/>
<keyword evidence="7 14" id="KW-0863">Zinc-finger</keyword>
<dbReference type="Gene3D" id="3.30.40.10">
    <property type="entry name" value="Zinc/RING finger domain, C3HC4 (zinc finger)"/>
    <property type="match status" value="1"/>
</dbReference>